<dbReference type="Gene3D" id="1.25.10.10">
    <property type="entry name" value="Leucine-rich Repeat Variant"/>
    <property type="match status" value="1"/>
</dbReference>
<dbReference type="GO" id="GO:0008017">
    <property type="term" value="F:microtubule binding"/>
    <property type="evidence" value="ECO:0007669"/>
    <property type="project" value="InterPro"/>
</dbReference>
<name>A0A445B0E1_ARAHY</name>
<dbReference type="SUPFAM" id="SSF48371">
    <property type="entry name" value="ARM repeat"/>
    <property type="match status" value="1"/>
</dbReference>
<evidence type="ECO:0000313" key="3">
    <source>
        <dbReference type="EMBL" id="RYR32131.1"/>
    </source>
</evidence>
<gene>
    <name evidence="3" type="ORF">Ahy_B01g057115</name>
</gene>
<comment type="caution">
    <text evidence="3">The sequence shown here is derived from an EMBL/GenBank/DDBJ whole genome shotgun (WGS) entry which is preliminary data.</text>
</comment>
<protein>
    <recommendedName>
        <fullName evidence="2">TORTIFOLIA1/SINE1-2 N-terminal domain-containing protein</fullName>
    </recommendedName>
</protein>
<dbReference type="EMBL" id="SDMP01000011">
    <property type="protein sequence ID" value="RYR32131.1"/>
    <property type="molecule type" value="Genomic_DNA"/>
</dbReference>
<dbReference type="InterPro" id="IPR057600">
    <property type="entry name" value="TORTIFOLIA1/SINE1-2_N"/>
</dbReference>
<sequence>MPSPKSVKQRVLECLTKLSDRDTHSIAAAELESIALSLDQTTVPSFLSSVLATDSSDKTLVRRQCVQLLGFLAETHGSALSPYLSKILIAVLRRLRDPDSAVRSACADSVAALSCHVSGKQPFFSSFAKPLSEALFTEQDANAQAGAALCLAAAIGGAPDPDPARLAKLLPRFEKLLKRDGFKAKPALLALIGSVVRAGGASSHAALSNLVPCLVESLSSEDWAARKTAAEALAVVAVVERDSLSEFKAGCMKVFENRRFDKVKLVREVMNQMLEAWKHVPDLSDEFSPPPHSIASSKENASDGRYPPATQNSCSPGSVMVNLRKKSIPGRRFSAPHSSSSSNAKNISPSSVNKRVSSVVSRRLNYKNWDVQIAVSNAPSAVMADQGNPWERDETAKKDKNRFLKPETKRALFSKIPDEKMHKFGVSKAGSRVVPVSNVTKDQLRNDKESEELSLIRDQLHQIEQQQSSLLDLLQVVPNT</sequence>
<dbReference type="AlphaFoldDB" id="A0A445B0E1"/>
<dbReference type="PANTHER" id="PTHR31355:SF8">
    <property type="entry name" value="TORTIFOLIA1-LIKE PROTEIN 3"/>
    <property type="match status" value="1"/>
</dbReference>
<accession>A0A445B0E1</accession>
<dbReference type="PANTHER" id="PTHR31355">
    <property type="entry name" value="MICROTUBULE-ASSOCIATED PROTEIN TORTIFOLIA1"/>
    <property type="match status" value="1"/>
</dbReference>
<dbReference type="InterPro" id="IPR033337">
    <property type="entry name" value="TORTIFOLIA1/SINE1-2"/>
</dbReference>
<reference evidence="3 4" key="1">
    <citation type="submission" date="2019-01" db="EMBL/GenBank/DDBJ databases">
        <title>Sequencing of cultivated peanut Arachis hypogaea provides insights into genome evolution and oil improvement.</title>
        <authorList>
            <person name="Chen X."/>
        </authorList>
    </citation>
    <scope>NUCLEOTIDE SEQUENCE [LARGE SCALE GENOMIC DNA]</scope>
    <source>
        <strain evidence="4">cv. Fuhuasheng</strain>
        <tissue evidence="3">Leaves</tissue>
    </source>
</reference>
<feature type="compositionally biased region" description="Low complexity" evidence="1">
    <location>
        <begin position="335"/>
        <end position="354"/>
    </location>
</feature>
<dbReference type="InterPro" id="IPR011989">
    <property type="entry name" value="ARM-like"/>
</dbReference>
<dbReference type="GO" id="GO:0005874">
    <property type="term" value="C:microtubule"/>
    <property type="evidence" value="ECO:0007669"/>
    <property type="project" value="InterPro"/>
</dbReference>
<proteinExistence type="predicted"/>
<feature type="region of interest" description="Disordered" evidence="1">
    <location>
        <begin position="330"/>
        <end position="354"/>
    </location>
</feature>
<dbReference type="FunFam" id="1.25.10.10:FF:000464">
    <property type="entry name" value="TORTIFOLIA1-like protein 3 isoform A"/>
    <property type="match status" value="1"/>
</dbReference>
<feature type="domain" description="TORTIFOLIA1/SINE1-2 N-terminal" evidence="2">
    <location>
        <begin position="7"/>
        <end position="278"/>
    </location>
</feature>
<evidence type="ECO:0000256" key="1">
    <source>
        <dbReference type="SAM" id="MobiDB-lite"/>
    </source>
</evidence>
<dbReference type="Proteomes" id="UP000289738">
    <property type="component" value="Chromosome B01"/>
</dbReference>
<evidence type="ECO:0000259" key="2">
    <source>
        <dbReference type="Pfam" id="PF24714"/>
    </source>
</evidence>
<keyword evidence="4" id="KW-1185">Reference proteome</keyword>
<dbReference type="Pfam" id="PF24714">
    <property type="entry name" value="TOR1L1_N"/>
    <property type="match status" value="1"/>
</dbReference>
<feature type="region of interest" description="Disordered" evidence="1">
    <location>
        <begin position="287"/>
        <end position="318"/>
    </location>
</feature>
<dbReference type="InterPro" id="IPR016024">
    <property type="entry name" value="ARM-type_fold"/>
</dbReference>
<organism evidence="3 4">
    <name type="scientific">Arachis hypogaea</name>
    <name type="common">Peanut</name>
    <dbReference type="NCBI Taxonomy" id="3818"/>
    <lineage>
        <taxon>Eukaryota</taxon>
        <taxon>Viridiplantae</taxon>
        <taxon>Streptophyta</taxon>
        <taxon>Embryophyta</taxon>
        <taxon>Tracheophyta</taxon>
        <taxon>Spermatophyta</taxon>
        <taxon>Magnoliopsida</taxon>
        <taxon>eudicotyledons</taxon>
        <taxon>Gunneridae</taxon>
        <taxon>Pentapetalae</taxon>
        <taxon>rosids</taxon>
        <taxon>fabids</taxon>
        <taxon>Fabales</taxon>
        <taxon>Fabaceae</taxon>
        <taxon>Papilionoideae</taxon>
        <taxon>50 kb inversion clade</taxon>
        <taxon>dalbergioids sensu lato</taxon>
        <taxon>Dalbergieae</taxon>
        <taxon>Pterocarpus clade</taxon>
        <taxon>Arachis</taxon>
    </lineage>
</organism>
<evidence type="ECO:0000313" key="4">
    <source>
        <dbReference type="Proteomes" id="UP000289738"/>
    </source>
</evidence>